<name>A0A812L264_9DINO</name>
<dbReference type="GO" id="GO:0003676">
    <property type="term" value="F:nucleic acid binding"/>
    <property type="evidence" value="ECO:0007669"/>
    <property type="project" value="InterPro"/>
</dbReference>
<gene>
    <name evidence="4" type="ORF">SNAT2548_LOCUS9915</name>
</gene>
<feature type="domain" description="C2H2-type" evidence="3">
    <location>
        <begin position="1969"/>
        <end position="1993"/>
    </location>
</feature>
<keyword evidence="1" id="KW-0479">Metal-binding</keyword>
<organism evidence="4 5">
    <name type="scientific">Symbiodinium natans</name>
    <dbReference type="NCBI Taxonomy" id="878477"/>
    <lineage>
        <taxon>Eukaryota</taxon>
        <taxon>Sar</taxon>
        <taxon>Alveolata</taxon>
        <taxon>Dinophyceae</taxon>
        <taxon>Suessiales</taxon>
        <taxon>Symbiodiniaceae</taxon>
        <taxon>Symbiodinium</taxon>
    </lineage>
</organism>
<dbReference type="SUPFAM" id="SSF56219">
    <property type="entry name" value="DNase I-like"/>
    <property type="match status" value="1"/>
</dbReference>
<reference evidence="4" key="1">
    <citation type="submission" date="2021-02" db="EMBL/GenBank/DDBJ databases">
        <authorList>
            <person name="Dougan E. K."/>
            <person name="Rhodes N."/>
            <person name="Thang M."/>
            <person name="Chan C."/>
        </authorList>
    </citation>
    <scope>NUCLEOTIDE SEQUENCE</scope>
</reference>
<dbReference type="InterPro" id="IPR036397">
    <property type="entry name" value="RNaseH_sf"/>
</dbReference>
<protein>
    <recommendedName>
        <fullName evidence="3">C2H2-type domain-containing protein</fullName>
    </recommendedName>
</protein>
<dbReference type="PROSITE" id="PS50157">
    <property type="entry name" value="ZINC_FINGER_C2H2_2"/>
    <property type="match status" value="1"/>
</dbReference>
<keyword evidence="1" id="KW-0862">Zinc</keyword>
<dbReference type="Proteomes" id="UP000604046">
    <property type="component" value="Unassembled WGS sequence"/>
</dbReference>
<accession>A0A812L264</accession>
<dbReference type="SMART" id="SM00355">
    <property type="entry name" value="ZnF_C2H2"/>
    <property type="match status" value="1"/>
</dbReference>
<dbReference type="Gene3D" id="3.30.420.10">
    <property type="entry name" value="Ribonuclease H-like superfamily/Ribonuclease H"/>
    <property type="match status" value="1"/>
</dbReference>
<evidence type="ECO:0000313" key="4">
    <source>
        <dbReference type="EMBL" id="CAE7234574.1"/>
    </source>
</evidence>
<dbReference type="SUPFAM" id="SSF53098">
    <property type="entry name" value="Ribonuclease H-like"/>
    <property type="match status" value="1"/>
</dbReference>
<dbReference type="Gene3D" id="3.60.10.10">
    <property type="entry name" value="Endonuclease/exonuclease/phosphatase"/>
    <property type="match status" value="1"/>
</dbReference>
<dbReference type="InterPro" id="IPR013087">
    <property type="entry name" value="Znf_C2H2_type"/>
</dbReference>
<keyword evidence="1" id="KW-0863">Zinc-finger</keyword>
<sequence>MAGICPTVGRNLGDPGCGTGPCTGRNGQQRGGVARATARGYGRNREVGQGWYHAHRRYGKYGHGRREGRPQVGRGGQGNSYSCSSHGSTRAHHSTHVPSQEECIRTSGTGPKGENSEKSQTGGCRSGYARAKAYSGCQVAPSIGLGRSRTGSLRQKKLRFLLQGRVERPCSRLLCPSGTANPRPPRRHSILRAPDFVGPQLAQVIALWQAFAVRVSELQVHVVTVDPRIEAVHGESREDRETSDPSPCAGVVEPSRLNDGCVCPDPHAKQRVTIGPYVDHPCKSQGAFFQSHDEGHHSGPSPSATCKELRTLPQSPRFGDCLPEMAGERNADVGDLSQHTACWVENRRSETNGVRAHAARLKIELEQAQCRSASPVDVQFSSGVVECDVKAGVPSIPQCQMKECANSSFWVWVPGLPSFGFQAPREAQPSELSGYATRAARRYVDADVLVPVHPPFESTGLLHCVDTARCPSAHVCVIVAFDDNRQPVPVCVPVNATSFDVCKAAVCNGRLFYLDVPWDCGYLALAHGMTLVCRRTAVSHGKPCCQHLALIPYVRDTWESQQIEPCALLRHQICRMTSAVWSLSCDFSRLSLPSAVVAGLHSTARADVFPHALVRDISVYVDGSAMAGDVCPSAGASFNVWKHAIDGSTQFVGYHSSRVRVEEGELDAACVAECQALAHAIMWVMACPLKVKFRVHYDSMRAGKSASGEWQPSSGSRAASEWCMRVRHLVLLAERIRLIEFCHTKAHMGCCGNELADVCAKAAAIGSCHTPTPDECLDCLCGENLPWAWALAPRSEEGLPPAEMMISRIVSKPKQTAEADLRLGVTEVGLDTQRNGVLQHEGVLTLASYNVQTALDADCFDPDERLYGGAKINLMQEVFAAQGWTIVGLQETRLGGAGIRTNQRYMSIQSGSVQGNLGVALWISRQWPDPFPREPFQARHLAVLHADPRRLFVRCISDCIKLDVCVCHAPHRGRGTRECEEWWDATDHLLAKFASPSIPMIFLSDANARGGAPGCDQVGGVGAEECDVNGVALQDLMCKHSMWIPSTFEQCHVGGTHTFIAVRDQSHHRNDYIAIPDCWGFGCVVQSRVEYSVDIGQKSPDHFPVVLECRVPFGRAGRRKSATRQRQWDVANVQVFDCIMDACPQPQWECSVDLHADILTRHLQHVQQKVFARRRQRPIKPYISPQTWALIKARGSLKAQLVQHDQRHARVMMSRAFKAWHGSLNEAQRLTGLLETSRRQHAVRVRVYSQSCYDVRAAVKLDKANYLQEVAAKCHMAMTQHQSRQVYQALKFFRPPSKNVRRKGGPLPQVALEDGSLAVTPQQISDRWLEHFAQVEAAEVVPRELLPMVAHDGHERSAVECICSVGGCVPTLVQWEQALRKTKLRKHPGPDGIKSELLRVKVPTVARATYSLILKTSMCCAEPLRYKGGLLAALYKGRGAHADCSNSRSILLANTIGKQWHSCLRSELVPVVKESMLPSQAGAVPGRGLDTAALSVRAFAWWSQEQGLSAAALFVDIRSAFYSVFRPLLLGHSFDDDKLAYAMRHLKIPEIYAEWLRDIVSEGDVATRVGVPSFLRMQLLDTLTHSWFVTQNSQEMGYSWAGTRPGDPLRDVLYVMLCAHVLEEVRQHAHEQGLWTKIGDDVFDSCPTWVDDSTFLIADSNAELMLQKTKKLCGLVHTCFGKHGLVLNTSRGKTEVLPIFRGERAQAVQMRIEDEWDTGLGYCALDGTHSVHFTNCYKHLGSLFDRSLSVLPEIRARLASARAEAVALRKPVLSAQQVPLYARVELFHGLVGNKLTFQIGIWKELRIRESKAWRHGTAALYRMLLPDGHRHAASSWSLHALCGYLGVPHPDSLISVARCQVLDHVALSEDGGLHLLLGQLHHELSWIEAVRRDLSWAAQLGCLDLGLARGSLVDWIHASKTGISFALQIRKALHKHVHLMGQRSQVALGSPSVDTVDVGVDVAACVDRLRCPVCDKPFESKRQLATHANRVHAVTSRSRFFAGPSNNCCACSLQFATRRKLLAHLGVWSRSCLTFLQAHFHPLSIEDVRELDARDGQLIKEQRRRGRPTDAERRLCRYACVPADLCPVGDEPPRPIPVLCSEDLPGEKQHHGNNRKAFEPRPSIPTW</sequence>
<keyword evidence="5" id="KW-1185">Reference proteome</keyword>
<feature type="region of interest" description="Disordered" evidence="2">
    <location>
        <begin position="61"/>
        <end position="123"/>
    </location>
</feature>
<evidence type="ECO:0000256" key="2">
    <source>
        <dbReference type="SAM" id="MobiDB-lite"/>
    </source>
</evidence>
<feature type="compositionally biased region" description="Polar residues" evidence="2">
    <location>
        <begin position="79"/>
        <end position="88"/>
    </location>
</feature>
<dbReference type="OrthoDB" id="416662at2759"/>
<dbReference type="EMBL" id="CAJNDS010000792">
    <property type="protein sequence ID" value="CAE7234574.1"/>
    <property type="molecule type" value="Genomic_DNA"/>
</dbReference>
<evidence type="ECO:0000256" key="1">
    <source>
        <dbReference type="PROSITE-ProRule" id="PRU00042"/>
    </source>
</evidence>
<dbReference type="GO" id="GO:0008270">
    <property type="term" value="F:zinc ion binding"/>
    <property type="evidence" value="ECO:0007669"/>
    <property type="project" value="UniProtKB-KW"/>
</dbReference>
<dbReference type="PROSITE" id="PS00028">
    <property type="entry name" value="ZINC_FINGER_C2H2_1"/>
    <property type="match status" value="1"/>
</dbReference>
<evidence type="ECO:0000259" key="3">
    <source>
        <dbReference type="PROSITE" id="PS50157"/>
    </source>
</evidence>
<feature type="region of interest" description="Disordered" evidence="2">
    <location>
        <begin position="2101"/>
        <end position="2127"/>
    </location>
</feature>
<proteinExistence type="predicted"/>
<evidence type="ECO:0000313" key="5">
    <source>
        <dbReference type="Proteomes" id="UP000604046"/>
    </source>
</evidence>
<comment type="caution">
    <text evidence="4">The sequence shown here is derived from an EMBL/GenBank/DDBJ whole genome shotgun (WGS) entry which is preliminary data.</text>
</comment>
<dbReference type="InterPro" id="IPR012337">
    <property type="entry name" value="RNaseH-like_sf"/>
</dbReference>
<dbReference type="InterPro" id="IPR036691">
    <property type="entry name" value="Endo/exonu/phosph_ase_sf"/>
</dbReference>